<keyword evidence="2 5" id="KW-0689">Ribosomal protein</keyword>
<dbReference type="InterPro" id="IPR001380">
    <property type="entry name" value="Ribosomal_eL13"/>
</dbReference>
<evidence type="ECO:0000256" key="1">
    <source>
        <dbReference type="ARBA" id="ARBA00005640"/>
    </source>
</evidence>
<comment type="similarity">
    <text evidence="1">Belongs to the eukaryotic ribosomal protein eL13 family.</text>
</comment>
<dbReference type="HAMAP" id="MF_00499">
    <property type="entry name" value="Ribosomal_eL13"/>
    <property type="match status" value="1"/>
</dbReference>
<protein>
    <submittedName>
        <fullName evidence="5">60S ribosomal protein L13</fullName>
    </submittedName>
</protein>
<evidence type="ECO:0000313" key="5">
    <source>
        <dbReference type="EMBL" id="KAK5089415.1"/>
    </source>
</evidence>
<keyword evidence="6" id="KW-1185">Reference proteome</keyword>
<evidence type="ECO:0000256" key="3">
    <source>
        <dbReference type="ARBA" id="ARBA00023274"/>
    </source>
</evidence>
<dbReference type="PANTHER" id="PTHR11722">
    <property type="entry name" value="60S RIBOSOMAL PROTEIN L13"/>
    <property type="match status" value="1"/>
</dbReference>
<gene>
    <name evidence="5" type="primary">rpl13</name>
    <name evidence="5" type="ORF">LTR24_006231</name>
</gene>
<dbReference type="Proteomes" id="UP001345013">
    <property type="component" value="Unassembled WGS sequence"/>
</dbReference>
<sequence length="221" mass="24948">MAIKHNNEVPHNHFHKDWQRRVRVHFDQPGRKHRRRTARLAKAAKVAPRPVDRLRPVVQCPTVKYNRKARAGRGFTMLELKEAGIPRKLAPTIGISVDHRRSNHSQESLTANVDRLKSYKARIILFPRKSGQHKKLDSSESDVKAVQDGSAKTVSRVGSAFAVATGTGLAHGFSEVKSGEMPKGEDAPYKKLRELRAEQRYAGIREKRAKLKAEAEEAKKK</sequence>
<accession>A0ABR0K6P4</accession>
<evidence type="ECO:0000256" key="2">
    <source>
        <dbReference type="ARBA" id="ARBA00022980"/>
    </source>
</evidence>
<dbReference type="GO" id="GO:0005840">
    <property type="term" value="C:ribosome"/>
    <property type="evidence" value="ECO:0007669"/>
    <property type="project" value="UniProtKB-KW"/>
</dbReference>
<dbReference type="PANTHER" id="PTHR11722:SF0">
    <property type="entry name" value="LARGE RIBOSOMAL SUBUNIT PROTEIN EL13"/>
    <property type="match status" value="1"/>
</dbReference>
<comment type="caution">
    <text evidence="5">The sequence shown here is derived from an EMBL/GenBank/DDBJ whole genome shotgun (WGS) entry which is preliminary data.</text>
</comment>
<feature type="coiled-coil region" evidence="4">
    <location>
        <begin position="194"/>
        <end position="221"/>
    </location>
</feature>
<evidence type="ECO:0000256" key="4">
    <source>
        <dbReference type="SAM" id="Coils"/>
    </source>
</evidence>
<organism evidence="5 6">
    <name type="scientific">Lithohypha guttulata</name>
    <dbReference type="NCBI Taxonomy" id="1690604"/>
    <lineage>
        <taxon>Eukaryota</taxon>
        <taxon>Fungi</taxon>
        <taxon>Dikarya</taxon>
        <taxon>Ascomycota</taxon>
        <taxon>Pezizomycotina</taxon>
        <taxon>Eurotiomycetes</taxon>
        <taxon>Chaetothyriomycetidae</taxon>
        <taxon>Chaetothyriales</taxon>
        <taxon>Trichomeriaceae</taxon>
        <taxon>Lithohypha</taxon>
    </lineage>
</organism>
<dbReference type="Gene3D" id="1.20.5.110">
    <property type="match status" value="1"/>
</dbReference>
<name>A0ABR0K6P4_9EURO</name>
<proteinExistence type="inferred from homology"/>
<dbReference type="Pfam" id="PF01294">
    <property type="entry name" value="Ribosomal_L13e"/>
    <property type="match status" value="1"/>
</dbReference>
<reference evidence="5 6" key="1">
    <citation type="submission" date="2023-08" db="EMBL/GenBank/DDBJ databases">
        <title>Black Yeasts Isolated from many extreme environments.</title>
        <authorList>
            <person name="Coleine C."/>
            <person name="Stajich J.E."/>
            <person name="Selbmann L."/>
        </authorList>
    </citation>
    <scope>NUCLEOTIDE SEQUENCE [LARGE SCALE GENOMIC DNA]</scope>
    <source>
        <strain evidence="5 6">CCFEE 5885</strain>
    </source>
</reference>
<evidence type="ECO:0000313" key="6">
    <source>
        <dbReference type="Proteomes" id="UP001345013"/>
    </source>
</evidence>
<keyword evidence="4" id="KW-0175">Coiled coil</keyword>
<keyword evidence="3" id="KW-0687">Ribonucleoprotein</keyword>
<dbReference type="EMBL" id="JAVRRG010000078">
    <property type="protein sequence ID" value="KAK5089415.1"/>
    <property type="molecule type" value="Genomic_DNA"/>
</dbReference>